<dbReference type="EMBL" id="UHDP01000003">
    <property type="protein sequence ID" value="SUM45470.1"/>
    <property type="molecule type" value="Genomic_DNA"/>
</dbReference>
<reference evidence="1 2" key="1">
    <citation type="submission" date="2018-06" db="EMBL/GenBank/DDBJ databases">
        <authorList>
            <consortium name="Pathogen Informatics"/>
            <person name="Doyle S."/>
        </authorList>
    </citation>
    <scope>NUCLEOTIDE SEQUENCE [LARGE SCALE GENOMIC DNA]</scope>
    <source>
        <strain evidence="2">NCTC 11048</strain>
    </source>
</reference>
<keyword evidence="2" id="KW-1185">Reference proteome</keyword>
<organism evidence="1 2">
    <name type="scientific">Staphylococcus intermedius NCTC 11048</name>
    <dbReference type="NCBI Taxonomy" id="1141106"/>
    <lineage>
        <taxon>Bacteria</taxon>
        <taxon>Bacillati</taxon>
        <taxon>Bacillota</taxon>
        <taxon>Bacilli</taxon>
        <taxon>Bacillales</taxon>
        <taxon>Staphylococcaceae</taxon>
        <taxon>Staphylococcus</taxon>
        <taxon>Staphylococcus intermedius group</taxon>
    </lineage>
</organism>
<dbReference type="AlphaFoldDB" id="A0A380G544"/>
<dbReference type="Gene3D" id="3.40.50.720">
    <property type="entry name" value="NAD(P)-binding Rossmann-like Domain"/>
    <property type="match status" value="1"/>
</dbReference>
<name>A0A380G544_STAIN</name>
<proteinExistence type="predicted"/>
<evidence type="ECO:0000313" key="2">
    <source>
        <dbReference type="Proteomes" id="UP000255549"/>
    </source>
</evidence>
<dbReference type="SUPFAM" id="SSF51735">
    <property type="entry name" value="NAD(P)-binding Rossmann-fold domains"/>
    <property type="match status" value="1"/>
</dbReference>
<accession>A0A380G544</accession>
<dbReference type="InterPro" id="IPR036291">
    <property type="entry name" value="NAD(P)-bd_dom_sf"/>
</dbReference>
<dbReference type="Proteomes" id="UP000255549">
    <property type="component" value="Unassembled WGS sequence"/>
</dbReference>
<evidence type="ECO:0000313" key="1">
    <source>
        <dbReference type="EMBL" id="SUM45470.1"/>
    </source>
</evidence>
<protein>
    <submittedName>
        <fullName evidence="1">Capsular polysaccharide synthesis enzyme Cap8N</fullName>
    </submittedName>
</protein>
<dbReference type="STRING" id="1141106.GCA_000308095_02130"/>
<sequence>MNDREDILYILVITNVEKGVFICESDTFKVAIVRAPMIYGADSPGNFQRLMQLSKMVPVLPQIENQRSALYIKHLTTFITDLITLESAGVFHPQDDFYFETTAVMREIRRQYELKTLEIWIPKRLNRYLNQIKLFKKLFGHLTYANDLYHDHQIQERVSGEMAEVMKEIVEVTKKNQSKVIKG</sequence>
<gene>
    <name evidence="1" type="primary">capN</name>
    <name evidence="1" type="ORF">NCTC11048_00454</name>
</gene>